<feature type="region of interest" description="Disordered" evidence="1">
    <location>
        <begin position="75"/>
        <end position="102"/>
    </location>
</feature>
<comment type="caution">
    <text evidence="2">The sequence shown here is derived from an EMBL/GenBank/DDBJ whole genome shotgun (WGS) entry which is preliminary data.</text>
</comment>
<protein>
    <submittedName>
        <fullName evidence="2">Uncharacterized protein</fullName>
    </submittedName>
</protein>
<organism evidence="2 3">
    <name type="scientific">Gnathostoma spinigerum</name>
    <dbReference type="NCBI Taxonomy" id="75299"/>
    <lineage>
        <taxon>Eukaryota</taxon>
        <taxon>Metazoa</taxon>
        <taxon>Ecdysozoa</taxon>
        <taxon>Nematoda</taxon>
        <taxon>Chromadorea</taxon>
        <taxon>Rhabditida</taxon>
        <taxon>Spirurina</taxon>
        <taxon>Gnathostomatomorpha</taxon>
        <taxon>Gnathostomatoidea</taxon>
        <taxon>Gnathostomatidae</taxon>
        <taxon>Gnathostoma</taxon>
    </lineage>
</organism>
<feature type="compositionally biased region" description="Polar residues" evidence="1">
    <location>
        <begin position="32"/>
        <end position="48"/>
    </location>
</feature>
<gene>
    <name evidence="2" type="ORF">AB6A40_008129</name>
</gene>
<feature type="region of interest" description="Disordered" evidence="1">
    <location>
        <begin position="17"/>
        <end position="58"/>
    </location>
</feature>
<reference evidence="2 3" key="1">
    <citation type="submission" date="2024-08" db="EMBL/GenBank/DDBJ databases">
        <title>Gnathostoma spinigerum genome.</title>
        <authorList>
            <person name="Gonzalez-Bertolin B."/>
            <person name="Monzon S."/>
            <person name="Zaballos A."/>
            <person name="Jimenez P."/>
            <person name="Dekumyoy P."/>
            <person name="Varona S."/>
            <person name="Cuesta I."/>
            <person name="Sumanam S."/>
            <person name="Adisakwattana P."/>
            <person name="Gasser R.B."/>
            <person name="Hernandez-Gonzalez A."/>
            <person name="Young N.D."/>
            <person name="Perteguer M.J."/>
        </authorList>
    </citation>
    <scope>NUCLEOTIDE SEQUENCE [LARGE SCALE GENOMIC DNA]</scope>
    <source>
        <strain evidence="2">AL3</strain>
        <tissue evidence="2">Liver</tissue>
    </source>
</reference>
<dbReference type="EMBL" id="JBGFUD010007175">
    <property type="protein sequence ID" value="MFH4981420.1"/>
    <property type="molecule type" value="Genomic_DNA"/>
</dbReference>
<dbReference type="Proteomes" id="UP001608902">
    <property type="component" value="Unassembled WGS sequence"/>
</dbReference>
<name>A0ABD6EYS8_9BILA</name>
<dbReference type="AlphaFoldDB" id="A0ABD6EYS8"/>
<proteinExistence type="predicted"/>
<evidence type="ECO:0000313" key="3">
    <source>
        <dbReference type="Proteomes" id="UP001608902"/>
    </source>
</evidence>
<evidence type="ECO:0000256" key="1">
    <source>
        <dbReference type="SAM" id="MobiDB-lite"/>
    </source>
</evidence>
<evidence type="ECO:0000313" key="2">
    <source>
        <dbReference type="EMBL" id="MFH4981420.1"/>
    </source>
</evidence>
<sequence length="102" mass="10901">MEAGTILMIEVFQNSRARQKKYQGSKKGHRINSGSGRSSTDPSGSPKSPETDSCDGMVFPTSVLTSAEDAMITEPSSMLTSSLSKADTTDSTIQENVLLEEP</sequence>
<keyword evidence="3" id="KW-1185">Reference proteome</keyword>
<feature type="compositionally biased region" description="Polar residues" evidence="1">
    <location>
        <begin position="75"/>
        <end position="95"/>
    </location>
</feature>
<accession>A0ABD6EYS8</accession>
<feature type="compositionally biased region" description="Basic residues" evidence="1">
    <location>
        <begin position="17"/>
        <end position="30"/>
    </location>
</feature>